<feature type="compositionally biased region" description="Basic and acidic residues" evidence="3">
    <location>
        <begin position="385"/>
        <end position="400"/>
    </location>
</feature>
<evidence type="ECO:0000313" key="6">
    <source>
        <dbReference type="Proteomes" id="UP000234331"/>
    </source>
</evidence>
<dbReference type="PANTHER" id="PTHR12526">
    <property type="entry name" value="GLYCOSYLTRANSFERASE"/>
    <property type="match status" value="1"/>
</dbReference>
<keyword evidence="2 5" id="KW-0808">Transferase</keyword>
<keyword evidence="1" id="KW-0328">Glycosyltransferase</keyword>
<dbReference type="Gene3D" id="3.40.50.2000">
    <property type="entry name" value="Glycogen Phosphorylase B"/>
    <property type="match status" value="2"/>
</dbReference>
<dbReference type="Pfam" id="PF13439">
    <property type="entry name" value="Glyco_transf_4"/>
    <property type="match status" value="1"/>
</dbReference>
<dbReference type="EMBL" id="FZMO01000101">
    <property type="protein sequence ID" value="SNQ47423.1"/>
    <property type="molecule type" value="Genomic_DNA"/>
</dbReference>
<evidence type="ECO:0000256" key="1">
    <source>
        <dbReference type="ARBA" id="ARBA00022676"/>
    </source>
</evidence>
<evidence type="ECO:0000256" key="2">
    <source>
        <dbReference type="ARBA" id="ARBA00022679"/>
    </source>
</evidence>
<name>A0A2I2KP23_9ACTN</name>
<evidence type="ECO:0000256" key="3">
    <source>
        <dbReference type="SAM" id="MobiDB-lite"/>
    </source>
</evidence>
<gene>
    <name evidence="5" type="ORF">FRACA_190002</name>
</gene>
<dbReference type="AlphaFoldDB" id="A0A2I2KP23"/>
<dbReference type="Proteomes" id="UP000234331">
    <property type="component" value="Unassembled WGS sequence"/>
</dbReference>
<evidence type="ECO:0000259" key="4">
    <source>
        <dbReference type="Pfam" id="PF13439"/>
    </source>
</evidence>
<accession>A0A2I2KP23</accession>
<reference evidence="5 6" key="1">
    <citation type="submission" date="2017-06" db="EMBL/GenBank/DDBJ databases">
        <authorList>
            <person name="Kim H.J."/>
            <person name="Triplett B.A."/>
        </authorList>
    </citation>
    <scope>NUCLEOTIDE SEQUENCE [LARGE SCALE GENOMIC DNA]</scope>
    <source>
        <strain evidence="5">FRACA_ARgP5</strain>
    </source>
</reference>
<sequence>MASAGVDRKVSRVPLRYGFLSTYPPTQCGLATFTAALREQLTDCAPGASSGVVRLLDAPAGPSPPRAAPTGVVGDLVAGTPGGPQRAARLLNRFDVAVVQHEYGIYGGRDGDEVLEVLRHLDVPLIVVLHTVLVHPTPHQRHVLEAVAAASDAVVVMTETARARLAAGYEVDPRLVVVIPHGAADNRRATPARSSRPTVLTWGLIGPGKGIEWGIAAMAALTDLDPTPRYLVAGQTHPKVLAREGEAYRDSLVAQARRLGVAGSVSFDGRYRDAASLGALVRAADVVLLPYDSRDQVTSGVLIEAVAALRPIVATRFPHAVELLGDGTGLLVPHGDAPGDRGRDTQHRHRRQQDPGVGPGRRRTRPRPAVARGRPPLPAARRRAGHPDRTQADPGEKRTEQAGGGDPMIADVSFAHLFRLSDDIGLFEHALGAVPRREHGYCVDDVARGMVVLAREPDPPFELVRLLKRYLAFVVAAQSPDGAMRNRRDTAGRWRDQPGLGDWWGRALWGLGTVAARAPTLRARDTALGRFRASARRRSRWPRAMTFAALGAGEVLLVYPDHQPARDLLAAAVTAIGPPGVDPAWPWPEPALRYANAAVPEALILAGICLPDEAVLASGLRLLAWLLDLETRGGRLSPTPVGGRRPGEDGEPGFDQQPIEAATLADACARAYDLTGQTRWLTGLERAQAWFLGDNDSVVPLLDTLTGGCCDGLEPHGRNINQGAESTLALLSTAQHARRLLAAP</sequence>
<dbReference type="InterPro" id="IPR028098">
    <property type="entry name" value="Glyco_trans_4-like_N"/>
</dbReference>
<dbReference type="PANTHER" id="PTHR12526:SF572">
    <property type="entry name" value="BLL5144 PROTEIN"/>
    <property type="match status" value="1"/>
</dbReference>
<keyword evidence="6" id="KW-1185">Reference proteome</keyword>
<organism evidence="5 6">
    <name type="scientific">Frankia canadensis</name>
    <dbReference type="NCBI Taxonomy" id="1836972"/>
    <lineage>
        <taxon>Bacteria</taxon>
        <taxon>Bacillati</taxon>
        <taxon>Actinomycetota</taxon>
        <taxon>Actinomycetes</taxon>
        <taxon>Frankiales</taxon>
        <taxon>Frankiaceae</taxon>
        <taxon>Frankia</taxon>
    </lineage>
</organism>
<proteinExistence type="predicted"/>
<dbReference type="GO" id="GO:0016757">
    <property type="term" value="F:glycosyltransferase activity"/>
    <property type="evidence" value="ECO:0007669"/>
    <property type="project" value="UniProtKB-KW"/>
</dbReference>
<dbReference type="SUPFAM" id="SSF53756">
    <property type="entry name" value="UDP-Glycosyltransferase/glycogen phosphorylase"/>
    <property type="match status" value="1"/>
</dbReference>
<protein>
    <submittedName>
        <fullName evidence="5">Glycosyl transferase (Modular protein)</fullName>
    </submittedName>
</protein>
<dbReference type="Pfam" id="PF13692">
    <property type="entry name" value="Glyco_trans_1_4"/>
    <property type="match status" value="1"/>
</dbReference>
<evidence type="ECO:0000313" key="5">
    <source>
        <dbReference type="EMBL" id="SNQ47423.1"/>
    </source>
</evidence>
<feature type="domain" description="Glycosyltransferase subfamily 4-like N-terminal" evidence="4">
    <location>
        <begin position="77"/>
        <end position="183"/>
    </location>
</feature>
<feature type="region of interest" description="Disordered" evidence="3">
    <location>
        <begin position="330"/>
        <end position="406"/>
    </location>
</feature>